<name>A0ABV5NWQ7_9ACTN</name>
<comment type="caution">
    <text evidence="2">The sequence shown here is derived from an EMBL/GenBank/DDBJ whole genome shotgun (WGS) entry which is preliminary data.</text>
</comment>
<dbReference type="Proteomes" id="UP001589568">
    <property type="component" value="Unassembled WGS sequence"/>
</dbReference>
<organism evidence="2 3">
    <name type="scientific">Nonomuraea salmonea</name>
    <dbReference type="NCBI Taxonomy" id="46181"/>
    <lineage>
        <taxon>Bacteria</taxon>
        <taxon>Bacillati</taxon>
        <taxon>Actinomycetota</taxon>
        <taxon>Actinomycetes</taxon>
        <taxon>Streptosporangiales</taxon>
        <taxon>Streptosporangiaceae</taxon>
        <taxon>Nonomuraea</taxon>
    </lineage>
</organism>
<proteinExistence type="predicted"/>
<dbReference type="EMBL" id="JBHMCF010000040">
    <property type="protein sequence ID" value="MFB9474754.1"/>
    <property type="molecule type" value="Genomic_DNA"/>
</dbReference>
<dbReference type="RefSeq" id="WP_379484546.1">
    <property type="nucleotide sequence ID" value="NZ_JBHMCF010000040.1"/>
</dbReference>
<sequence>MARPEKPITWDGPIADLARGLRRLRELAGPPIPTYAQLAERGTFSRSVLADAAAGYRCPSWEVVTHFVTACGGLPDQEPWPALWRLAQAAAVQVGDVTPRRTGRAAPAKSRSSARQATVTAAQQGPAPPDPWQANTPQEYRYQLSLLRVWAGVSIPEICRMSRSHEGDRHSEVAYTTVHDTLNAKFARMPPLRAVRAIVAACEADLDQWVGAWRAISLKRFQQDNPPPASLAM</sequence>
<feature type="region of interest" description="Disordered" evidence="1">
    <location>
        <begin position="98"/>
        <end position="135"/>
    </location>
</feature>
<feature type="compositionally biased region" description="Low complexity" evidence="1">
    <location>
        <begin position="104"/>
        <end position="117"/>
    </location>
</feature>
<evidence type="ECO:0000256" key="1">
    <source>
        <dbReference type="SAM" id="MobiDB-lite"/>
    </source>
</evidence>
<evidence type="ECO:0000313" key="3">
    <source>
        <dbReference type="Proteomes" id="UP001589568"/>
    </source>
</evidence>
<protein>
    <recommendedName>
        <fullName evidence="4">Helix-turn-helix domain-containing protein</fullName>
    </recommendedName>
</protein>
<accession>A0ABV5NWQ7</accession>
<gene>
    <name evidence="2" type="ORF">ACFFR3_35120</name>
</gene>
<reference evidence="2 3" key="1">
    <citation type="submission" date="2024-09" db="EMBL/GenBank/DDBJ databases">
        <authorList>
            <person name="Sun Q."/>
            <person name="Mori K."/>
        </authorList>
    </citation>
    <scope>NUCLEOTIDE SEQUENCE [LARGE SCALE GENOMIC DNA]</scope>
    <source>
        <strain evidence="2 3">JCM 3324</strain>
    </source>
</reference>
<keyword evidence="3" id="KW-1185">Reference proteome</keyword>
<evidence type="ECO:0008006" key="4">
    <source>
        <dbReference type="Google" id="ProtNLM"/>
    </source>
</evidence>
<evidence type="ECO:0000313" key="2">
    <source>
        <dbReference type="EMBL" id="MFB9474754.1"/>
    </source>
</evidence>